<comment type="function">
    <text evidence="1">May be involved in transcriptional regulation.</text>
</comment>
<evidence type="ECO:0000313" key="13">
    <source>
        <dbReference type="EMBL" id="KIX96919.1"/>
    </source>
</evidence>
<dbReference type="InterPro" id="IPR027417">
    <property type="entry name" value="P-loop_NTPase"/>
</dbReference>
<dbReference type="Pfam" id="PF24883">
    <property type="entry name" value="NPHP3_N"/>
    <property type="match status" value="1"/>
</dbReference>
<dbReference type="InterPro" id="IPR013087">
    <property type="entry name" value="Znf_C2H2_type"/>
</dbReference>
<name>A0A0D2K1R5_9EURO</name>
<dbReference type="EMBL" id="KN848075">
    <property type="protein sequence ID" value="KIX96919.1"/>
    <property type="molecule type" value="Genomic_DNA"/>
</dbReference>
<feature type="domain" description="C2H2-type" evidence="12">
    <location>
        <begin position="951"/>
        <end position="977"/>
    </location>
</feature>
<evidence type="ECO:0000259" key="12">
    <source>
        <dbReference type="PROSITE" id="PS50157"/>
    </source>
</evidence>
<evidence type="ECO:0000256" key="5">
    <source>
        <dbReference type="ARBA" id="ARBA00022737"/>
    </source>
</evidence>
<evidence type="ECO:0000256" key="10">
    <source>
        <dbReference type="ARBA" id="ARBA00023242"/>
    </source>
</evidence>
<dbReference type="FunFam" id="3.30.160.60:FF:000051">
    <property type="entry name" value="zinc finger protein 585A"/>
    <property type="match status" value="1"/>
</dbReference>
<evidence type="ECO:0000256" key="8">
    <source>
        <dbReference type="ARBA" id="ARBA00023015"/>
    </source>
</evidence>
<proteinExistence type="inferred from homology"/>
<dbReference type="PROSITE" id="PS00028">
    <property type="entry name" value="ZINC_FINGER_C2H2_1"/>
    <property type="match status" value="2"/>
</dbReference>
<dbReference type="Gene3D" id="3.30.160.60">
    <property type="entry name" value="Classic Zinc Finger"/>
    <property type="match status" value="2"/>
</dbReference>
<dbReference type="PANTHER" id="PTHR10039">
    <property type="entry name" value="AMELOGENIN"/>
    <property type="match status" value="1"/>
</dbReference>
<dbReference type="GO" id="GO:0008270">
    <property type="term" value="F:zinc ion binding"/>
    <property type="evidence" value="ECO:0007669"/>
    <property type="project" value="UniProtKB-KW"/>
</dbReference>
<dbReference type="SMART" id="SM00355">
    <property type="entry name" value="ZnF_C2H2"/>
    <property type="match status" value="4"/>
</dbReference>
<keyword evidence="5" id="KW-0677">Repeat</keyword>
<dbReference type="VEuPathDB" id="FungiDB:Z520_07033"/>
<dbReference type="InterPro" id="IPR056125">
    <property type="entry name" value="DUF7708"/>
</dbReference>
<dbReference type="InterPro" id="IPR056884">
    <property type="entry name" value="NPHP3-like_N"/>
</dbReference>
<evidence type="ECO:0000313" key="14">
    <source>
        <dbReference type="Proteomes" id="UP000053411"/>
    </source>
</evidence>
<keyword evidence="4" id="KW-0479">Metal-binding</keyword>
<keyword evidence="9" id="KW-0804">Transcription</keyword>
<evidence type="ECO:0000256" key="3">
    <source>
        <dbReference type="ARBA" id="ARBA00006991"/>
    </source>
</evidence>
<keyword evidence="8" id="KW-0805">Transcription regulation</keyword>
<evidence type="ECO:0000256" key="4">
    <source>
        <dbReference type="ARBA" id="ARBA00022723"/>
    </source>
</evidence>
<feature type="domain" description="C2H2-type" evidence="12">
    <location>
        <begin position="923"/>
        <end position="950"/>
    </location>
</feature>
<dbReference type="PROSITE" id="PS50157">
    <property type="entry name" value="ZINC_FINGER_C2H2_2"/>
    <property type="match status" value="2"/>
</dbReference>
<keyword evidence="10" id="KW-0539">Nucleus</keyword>
<dbReference type="SUPFAM" id="SSF57667">
    <property type="entry name" value="beta-beta-alpha zinc fingers"/>
    <property type="match status" value="1"/>
</dbReference>
<dbReference type="InterPro" id="IPR054471">
    <property type="entry name" value="GPIID_WHD"/>
</dbReference>
<dbReference type="GeneID" id="27712779"/>
<evidence type="ECO:0000256" key="9">
    <source>
        <dbReference type="ARBA" id="ARBA00023163"/>
    </source>
</evidence>
<dbReference type="Proteomes" id="UP000053411">
    <property type="component" value="Unassembled WGS sequence"/>
</dbReference>
<comment type="similarity">
    <text evidence="3">Belongs to the krueppel C2H2-type zinc-finger protein family.</text>
</comment>
<dbReference type="AlphaFoldDB" id="A0A0D2K1R5"/>
<accession>A0A0D2K1R5</accession>
<dbReference type="GO" id="GO:0005634">
    <property type="term" value="C:nucleus"/>
    <property type="evidence" value="ECO:0007669"/>
    <property type="project" value="UniProtKB-SubCell"/>
</dbReference>
<evidence type="ECO:0000256" key="2">
    <source>
        <dbReference type="ARBA" id="ARBA00004123"/>
    </source>
</evidence>
<dbReference type="InterPro" id="IPR036236">
    <property type="entry name" value="Znf_C2H2_sf"/>
</dbReference>
<evidence type="ECO:0000256" key="1">
    <source>
        <dbReference type="ARBA" id="ARBA00003767"/>
    </source>
</evidence>
<dbReference type="STRING" id="1442371.A0A0D2K1R5"/>
<reference evidence="13 14" key="1">
    <citation type="submission" date="2015-01" db="EMBL/GenBank/DDBJ databases">
        <title>The Genome Sequence of Fonsecaea multimorphosa CBS 102226.</title>
        <authorList>
            <consortium name="The Broad Institute Genomics Platform"/>
            <person name="Cuomo C."/>
            <person name="de Hoog S."/>
            <person name="Gorbushina A."/>
            <person name="Stielow B."/>
            <person name="Teixiera M."/>
            <person name="Abouelleil A."/>
            <person name="Chapman S.B."/>
            <person name="Priest M."/>
            <person name="Young S.K."/>
            <person name="Wortman J."/>
            <person name="Nusbaum C."/>
            <person name="Birren B."/>
        </authorList>
    </citation>
    <scope>NUCLEOTIDE SEQUENCE [LARGE SCALE GENOMIC DNA]</scope>
    <source>
        <strain evidence="13 14">CBS 102226</strain>
    </source>
</reference>
<keyword evidence="7" id="KW-0862">Zinc</keyword>
<keyword evidence="14" id="KW-1185">Reference proteome</keyword>
<evidence type="ECO:0000256" key="6">
    <source>
        <dbReference type="ARBA" id="ARBA00022771"/>
    </source>
</evidence>
<dbReference type="Gene3D" id="3.40.50.300">
    <property type="entry name" value="P-loop containing nucleotide triphosphate hydrolases"/>
    <property type="match status" value="1"/>
</dbReference>
<dbReference type="OrthoDB" id="21416at2759"/>
<dbReference type="Pfam" id="PF22939">
    <property type="entry name" value="WHD_GPIID"/>
    <property type="match status" value="1"/>
</dbReference>
<keyword evidence="6 11" id="KW-0863">Zinc-finger</keyword>
<dbReference type="SUPFAM" id="SSF52540">
    <property type="entry name" value="P-loop containing nucleoside triphosphate hydrolases"/>
    <property type="match status" value="1"/>
</dbReference>
<sequence length="977" mass="113853">MNATTTGSSAASEIFDRELTKFRNRLNGKHYEEFKHTSLKDVEKAVNEIQKRQEAEKGLRDLTRIRRFLEAMEQFGNVIEVFTNTSDFIAFVWGPLKFLLQASSNWANALDTILDAYEQIGEALPLLEQYASLFQKHKEMEEVLGLMYKDILEFHLPAIHFLNRSGWRKLFRSAWSDFHAKFDGILRNLRQHRRLIESQFNLLQARQHEAHRIEVLKEIQKWGAKLDDARESLKRREESRRDEQRAAILEWLAAGRSTRDSHERARKAREDYPHTGLWITQNEKVSSWLTDDIPKSSVLWMHGIPGAGKTVLASIIIEACLERLRQQDQQDQQDQQQGKTAYFYCRHDDVNTTTCVSILKGLLAQQIDWYPDLVLPYFEEYRRQSGEPVLTLEKVAKRLFETVSEQGQRQYIILDGLDECRSEERKLILLFLTSLVKRIDDREPSKLRLLVVSQDEPDIRKLLSSAEEFPIKPEDNKQDIRTFVQVWIGKIQERFRLGDDASSSLARRTCHNAAGQFLFAKLVMEHLFLQSNIEDFEDEANAGCFPKELKEVYNRIIQRIKLRLTDRGWDDVQQFLGWMTCAARPLKWHEIQGARSISLEKRNVAFERRRLRDEAHDLCGPLVAADGDRVNLVHSTAKRYIAESEHFDLFAVECRLTSLCLGYLALPCFDGDVLEENVRNGSYAFADYAVAKWMSHFNQILVRLGSHVDPRKSPAYETVVQELCDEVENMVRKCRDCLQSSHAEAESLQQKSKLEPEVCRRLEEFDRTEDGFKAEDEFQSLWAHIVLHRSRVVDKRNEISLDRLKTTMDGFRKLLEELSKDRNLPADDQERLKSYYGSGFFRCPKVTCPNFDEGFSDGKTRDKHVRKHNRSYECLEAACDLAELGFSEKKELDYHMRNYHPDTEMKAQIFKEMKPATPNHAKFGCGLCGKSFVRRGILRDHELAHSGQKPYECARCGKAFTRKNDCTRHEKIHENRR</sequence>
<comment type="subcellular location">
    <subcellularLocation>
        <location evidence="2">Nucleus</location>
    </subcellularLocation>
</comment>
<dbReference type="PANTHER" id="PTHR10039:SF14">
    <property type="entry name" value="NACHT DOMAIN-CONTAINING PROTEIN"/>
    <property type="match status" value="1"/>
</dbReference>
<dbReference type="Pfam" id="PF24809">
    <property type="entry name" value="DUF7708"/>
    <property type="match status" value="1"/>
</dbReference>
<evidence type="ECO:0000256" key="11">
    <source>
        <dbReference type="PROSITE-ProRule" id="PRU00042"/>
    </source>
</evidence>
<protein>
    <recommendedName>
        <fullName evidence="12">C2H2-type domain-containing protein</fullName>
    </recommendedName>
</protein>
<organism evidence="13 14">
    <name type="scientific">Fonsecaea multimorphosa CBS 102226</name>
    <dbReference type="NCBI Taxonomy" id="1442371"/>
    <lineage>
        <taxon>Eukaryota</taxon>
        <taxon>Fungi</taxon>
        <taxon>Dikarya</taxon>
        <taxon>Ascomycota</taxon>
        <taxon>Pezizomycotina</taxon>
        <taxon>Eurotiomycetes</taxon>
        <taxon>Chaetothyriomycetidae</taxon>
        <taxon>Chaetothyriales</taxon>
        <taxon>Herpotrichiellaceae</taxon>
        <taxon>Fonsecaea</taxon>
    </lineage>
</organism>
<gene>
    <name evidence="13" type="ORF">Z520_07033</name>
</gene>
<dbReference type="RefSeq" id="XP_016631042.1">
    <property type="nucleotide sequence ID" value="XM_016777532.1"/>
</dbReference>
<evidence type="ECO:0000256" key="7">
    <source>
        <dbReference type="ARBA" id="ARBA00022833"/>
    </source>
</evidence>